<dbReference type="PROSITE" id="PS50144">
    <property type="entry name" value="MATH"/>
    <property type="match status" value="1"/>
</dbReference>
<dbReference type="AlphaFoldDB" id="A0A067KHU1"/>
<dbReference type="Pfam" id="PF22486">
    <property type="entry name" value="MATH_2"/>
    <property type="match status" value="1"/>
</dbReference>
<dbReference type="EMBL" id="KK914477">
    <property type="protein sequence ID" value="KDP35771.1"/>
    <property type="molecule type" value="Genomic_DNA"/>
</dbReference>
<dbReference type="Proteomes" id="UP000027138">
    <property type="component" value="Unassembled WGS sequence"/>
</dbReference>
<dbReference type="PANTHER" id="PTHR46162:SF40">
    <property type="entry name" value="TRAF-LIKE FAMILY PROTEIN"/>
    <property type="match status" value="1"/>
</dbReference>
<keyword evidence="3" id="KW-1185">Reference proteome</keyword>
<evidence type="ECO:0000313" key="3">
    <source>
        <dbReference type="Proteomes" id="UP000027138"/>
    </source>
</evidence>
<evidence type="ECO:0000259" key="1">
    <source>
        <dbReference type="PROSITE" id="PS50144"/>
    </source>
</evidence>
<dbReference type="PANTHER" id="PTHR46162">
    <property type="entry name" value="TRAF-LIKE FAMILY PROTEIN"/>
    <property type="match status" value="1"/>
</dbReference>
<protein>
    <recommendedName>
        <fullName evidence="1">MATH domain-containing protein</fullName>
    </recommendedName>
</protein>
<dbReference type="STRING" id="180498.A0A067KHU1"/>
<evidence type="ECO:0000313" key="2">
    <source>
        <dbReference type="EMBL" id="KDP35771.1"/>
    </source>
</evidence>
<dbReference type="InterPro" id="IPR008974">
    <property type="entry name" value="TRAF-like"/>
</dbReference>
<accession>A0A067KHU1</accession>
<name>A0A067KHU1_JATCU</name>
<gene>
    <name evidence="2" type="ORF">JCGZ_10728</name>
</gene>
<dbReference type="SUPFAM" id="SSF49599">
    <property type="entry name" value="TRAF domain-like"/>
    <property type="match status" value="1"/>
</dbReference>
<proteinExistence type="predicted"/>
<dbReference type="OrthoDB" id="1883087at2759"/>
<reference evidence="2 3" key="1">
    <citation type="journal article" date="2014" name="PLoS ONE">
        <title>Global Analysis of Gene Expression Profiles in Physic Nut (Jatropha curcas L.) Seedlings Exposed to Salt Stress.</title>
        <authorList>
            <person name="Zhang L."/>
            <person name="Zhang C."/>
            <person name="Wu P."/>
            <person name="Chen Y."/>
            <person name="Li M."/>
            <person name="Jiang H."/>
            <person name="Wu G."/>
        </authorList>
    </citation>
    <scope>NUCLEOTIDE SEQUENCE [LARGE SCALE GENOMIC DNA]</scope>
    <source>
        <strain evidence="3">cv. GZQX0401</strain>
        <tissue evidence="2">Young leaves</tissue>
    </source>
</reference>
<dbReference type="InterPro" id="IPR002083">
    <property type="entry name" value="MATH/TRAF_dom"/>
</dbReference>
<dbReference type="Gene3D" id="2.60.210.10">
    <property type="entry name" value="Apoptosis, Tumor Necrosis Factor Receptor Associated Protein 2, Chain A"/>
    <property type="match status" value="1"/>
</dbReference>
<sequence>MVLREVMEEAIAELTAKEEVKSVMEEAISELTIKDEETDGKERIRRFRGTKREWGLDQFVSLDAFYDASNGYLVDDGCIFGAEILVIECTGKSKGECLSIVKEIAKNFQIKTWNFMNLRSLSLVGTNDGCIYLRVDWIASRAKGRERLWFILAMTLDSTKGFFILLSKV</sequence>
<organism evidence="2 3">
    <name type="scientific">Jatropha curcas</name>
    <name type="common">Barbados nut</name>
    <dbReference type="NCBI Taxonomy" id="180498"/>
    <lineage>
        <taxon>Eukaryota</taxon>
        <taxon>Viridiplantae</taxon>
        <taxon>Streptophyta</taxon>
        <taxon>Embryophyta</taxon>
        <taxon>Tracheophyta</taxon>
        <taxon>Spermatophyta</taxon>
        <taxon>Magnoliopsida</taxon>
        <taxon>eudicotyledons</taxon>
        <taxon>Gunneridae</taxon>
        <taxon>Pentapetalae</taxon>
        <taxon>rosids</taxon>
        <taxon>fabids</taxon>
        <taxon>Malpighiales</taxon>
        <taxon>Euphorbiaceae</taxon>
        <taxon>Crotonoideae</taxon>
        <taxon>Jatropheae</taxon>
        <taxon>Jatropha</taxon>
    </lineage>
</organism>
<feature type="domain" description="MATH" evidence="1">
    <location>
        <begin position="1"/>
        <end position="84"/>
    </location>
</feature>